<protein>
    <submittedName>
        <fullName evidence="2">Uncharacterized protein</fullName>
    </submittedName>
</protein>
<feature type="compositionally biased region" description="Basic and acidic residues" evidence="1">
    <location>
        <begin position="24"/>
        <end position="40"/>
    </location>
</feature>
<evidence type="ECO:0000256" key="1">
    <source>
        <dbReference type="SAM" id="MobiDB-lite"/>
    </source>
</evidence>
<name>A0A0A9GFF7_ARUDO</name>
<feature type="region of interest" description="Disordered" evidence="1">
    <location>
        <begin position="1"/>
        <end position="40"/>
    </location>
</feature>
<accession>A0A0A9GFF7</accession>
<evidence type="ECO:0000313" key="2">
    <source>
        <dbReference type="EMBL" id="JAE21301.1"/>
    </source>
</evidence>
<dbReference type="AlphaFoldDB" id="A0A0A9GFF7"/>
<proteinExistence type="predicted"/>
<reference evidence="2" key="1">
    <citation type="submission" date="2014-09" db="EMBL/GenBank/DDBJ databases">
        <authorList>
            <person name="Magalhaes I.L.F."/>
            <person name="Oliveira U."/>
            <person name="Santos F.R."/>
            <person name="Vidigal T.H.D.A."/>
            <person name="Brescovit A.D."/>
            <person name="Santos A.J."/>
        </authorList>
    </citation>
    <scope>NUCLEOTIDE SEQUENCE</scope>
    <source>
        <tissue evidence="2">Shoot tissue taken approximately 20 cm above the soil surface</tissue>
    </source>
</reference>
<reference evidence="2" key="2">
    <citation type="journal article" date="2015" name="Data Brief">
        <title>Shoot transcriptome of the giant reed, Arundo donax.</title>
        <authorList>
            <person name="Barrero R.A."/>
            <person name="Guerrero F.D."/>
            <person name="Moolhuijzen P."/>
            <person name="Goolsby J.A."/>
            <person name="Tidwell J."/>
            <person name="Bellgard S.E."/>
            <person name="Bellgard M.I."/>
        </authorList>
    </citation>
    <scope>NUCLEOTIDE SEQUENCE</scope>
    <source>
        <tissue evidence="2">Shoot tissue taken approximately 20 cm above the soil surface</tissue>
    </source>
</reference>
<sequence>MRSISSSPAPDRSVVESVHSARRPRPDRASAVDTADERDP</sequence>
<dbReference type="EMBL" id="GBRH01176595">
    <property type="protein sequence ID" value="JAE21301.1"/>
    <property type="molecule type" value="Transcribed_RNA"/>
</dbReference>
<organism evidence="2">
    <name type="scientific">Arundo donax</name>
    <name type="common">Giant reed</name>
    <name type="synonym">Donax arundinaceus</name>
    <dbReference type="NCBI Taxonomy" id="35708"/>
    <lineage>
        <taxon>Eukaryota</taxon>
        <taxon>Viridiplantae</taxon>
        <taxon>Streptophyta</taxon>
        <taxon>Embryophyta</taxon>
        <taxon>Tracheophyta</taxon>
        <taxon>Spermatophyta</taxon>
        <taxon>Magnoliopsida</taxon>
        <taxon>Liliopsida</taxon>
        <taxon>Poales</taxon>
        <taxon>Poaceae</taxon>
        <taxon>PACMAD clade</taxon>
        <taxon>Arundinoideae</taxon>
        <taxon>Arundineae</taxon>
        <taxon>Arundo</taxon>
    </lineage>
</organism>